<evidence type="ECO:0000313" key="1">
    <source>
        <dbReference type="EMBL" id="EZG43736.1"/>
    </source>
</evidence>
<protein>
    <submittedName>
        <fullName evidence="1">Uncharacterized protein</fullName>
    </submittedName>
</protein>
<comment type="caution">
    <text evidence="1">The sequence shown here is derived from an EMBL/GenBank/DDBJ whole genome shotgun (WGS) entry which is preliminary data.</text>
</comment>
<name>A0A023AYJ8_GRENI</name>
<proteinExistence type="predicted"/>
<accession>A0A023AYJ8</accession>
<keyword evidence="2" id="KW-1185">Reference proteome</keyword>
<evidence type="ECO:0000313" key="2">
    <source>
        <dbReference type="Proteomes" id="UP000019763"/>
    </source>
</evidence>
<dbReference type="AlphaFoldDB" id="A0A023AYJ8"/>
<organism evidence="1 2">
    <name type="scientific">Gregarina niphandrodes</name>
    <name type="common">Septate eugregarine</name>
    <dbReference type="NCBI Taxonomy" id="110365"/>
    <lineage>
        <taxon>Eukaryota</taxon>
        <taxon>Sar</taxon>
        <taxon>Alveolata</taxon>
        <taxon>Apicomplexa</taxon>
        <taxon>Conoidasida</taxon>
        <taxon>Gregarinasina</taxon>
        <taxon>Eugregarinorida</taxon>
        <taxon>Gregarinidae</taxon>
        <taxon>Gregarina</taxon>
    </lineage>
</organism>
<dbReference type="EMBL" id="AFNH02001198">
    <property type="protein sequence ID" value="EZG43736.1"/>
    <property type="molecule type" value="Genomic_DNA"/>
</dbReference>
<reference evidence="1" key="1">
    <citation type="submission" date="2013-12" db="EMBL/GenBank/DDBJ databases">
        <authorList>
            <person name="Omoto C.K."/>
            <person name="Sibley D."/>
            <person name="Venepally P."/>
            <person name="Hadjithomas M."/>
            <person name="Karamycheva S."/>
            <person name="Brunk B."/>
            <person name="Roos D."/>
            <person name="Caler E."/>
            <person name="Lorenzi H."/>
        </authorList>
    </citation>
    <scope>NUCLEOTIDE SEQUENCE</scope>
</reference>
<dbReference type="Proteomes" id="UP000019763">
    <property type="component" value="Unassembled WGS sequence"/>
</dbReference>
<sequence>MRGLSSNISVDTRVLLSSAVITFEVNDMPVDMVKAFRSLEPWDPLSQATRSCFNLLEQVPEMEAGLPAAEHVELSTGELIALHNAVRVNQDLLRNVLLSGCACLLAVHQVILTHPKTCGASAELRKTIAAWAGGARCPTPATKANKIKKLKFFLLSLTRFFETDDKHVTVPRYQPCNPGAVLRGAWKDAKAKLDLEGRLSAGKIMVDAATVDEYRARMGTLALPISN</sequence>
<dbReference type="VEuPathDB" id="CryptoDB:GNI_160630"/>
<gene>
    <name evidence="1" type="ORF">GNI_160630</name>
</gene>
<dbReference type="GeneID" id="22915562"/>
<dbReference type="RefSeq" id="XP_011133023.1">
    <property type="nucleotide sequence ID" value="XM_011134721.1"/>
</dbReference>